<organism evidence="2 3">
    <name type="scientific">Shuttleworthella satelles DSM 14600</name>
    <dbReference type="NCBI Taxonomy" id="626523"/>
    <lineage>
        <taxon>Bacteria</taxon>
        <taxon>Bacillati</taxon>
        <taxon>Bacillota</taxon>
        <taxon>Clostridia</taxon>
        <taxon>Lachnospirales</taxon>
        <taxon>Lachnospiraceae</taxon>
        <taxon>Shuttleworthella</taxon>
    </lineage>
</organism>
<dbReference type="CDD" id="cd07713">
    <property type="entry name" value="DHPS-like_MBL-fold"/>
    <property type="match status" value="1"/>
</dbReference>
<comment type="caution">
    <text evidence="2">The sequence shown here is derived from an EMBL/GenBank/DDBJ whole genome shotgun (WGS) entry which is preliminary data.</text>
</comment>
<dbReference type="GO" id="GO:0016740">
    <property type="term" value="F:transferase activity"/>
    <property type="evidence" value="ECO:0007669"/>
    <property type="project" value="TreeGrafter"/>
</dbReference>
<feature type="domain" description="Metallo-beta-lactamase" evidence="1">
    <location>
        <begin position="22"/>
        <end position="79"/>
    </location>
</feature>
<dbReference type="STRING" id="626523.GCWU000342_01769"/>
<dbReference type="Pfam" id="PF00753">
    <property type="entry name" value="Lactamase_B"/>
    <property type="match status" value="1"/>
</dbReference>
<protein>
    <recommendedName>
        <fullName evidence="1">Metallo-beta-lactamase domain-containing protein</fullName>
    </recommendedName>
</protein>
<dbReference type="InterPro" id="IPR036866">
    <property type="entry name" value="RibonucZ/Hydroxyglut_hydro"/>
</dbReference>
<dbReference type="EMBL" id="ACIP02000004">
    <property type="protein sequence ID" value="EEP27775.1"/>
    <property type="molecule type" value="Genomic_DNA"/>
</dbReference>
<name>C4GCS5_9FIRM</name>
<dbReference type="AlphaFoldDB" id="C4GCS5"/>
<evidence type="ECO:0000313" key="3">
    <source>
        <dbReference type="Proteomes" id="UP000003494"/>
    </source>
</evidence>
<gene>
    <name evidence="2" type="ORF">GCWU000342_01769</name>
</gene>
<dbReference type="InterPro" id="IPR041712">
    <property type="entry name" value="DHPS-like_MBL-fold"/>
</dbReference>
<dbReference type="PANTHER" id="PTHR13754">
    <property type="entry name" value="METALLO-BETA-LACTAMASE SUPERFAMILY PROTEIN"/>
    <property type="match status" value="1"/>
</dbReference>
<evidence type="ECO:0000313" key="2">
    <source>
        <dbReference type="EMBL" id="EEP27775.1"/>
    </source>
</evidence>
<dbReference type="PANTHER" id="PTHR13754:SF13">
    <property type="entry name" value="METALLO-BETA-LACTAMASE SUPERFAMILY PROTEIN (AFU_ORTHOLOGUE AFUA_3G07630)"/>
    <property type="match status" value="1"/>
</dbReference>
<keyword evidence="3" id="KW-1185">Reference proteome</keyword>
<dbReference type="RefSeq" id="WP_006906766.1">
    <property type="nucleotide sequence ID" value="NZ_GG665867.1"/>
</dbReference>
<dbReference type="HOGENOM" id="CLU_036012_0_0_9"/>
<accession>C4GCS5</accession>
<evidence type="ECO:0000259" key="1">
    <source>
        <dbReference type="Pfam" id="PF00753"/>
    </source>
</evidence>
<dbReference type="SUPFAM" id="SSF56281">
    <property type="entry name" value="Metallo-hydrolase/oxidoreductase"/>
    <property type="match status" value="1"/>
</dbReference>
<dbReference type="Gene3D" id="3.60.15.10">
    <property type="entry name" value="Ribonuclease Z/Hydroxyacylglutathione hydrolase-like"/>
    <property type="match status" value="1"/>
</dbReference>
<reference evidence="2" key="1">
    <citation type="submission" date="2009-04" db="EMBL/GenBank/DDBJ databases">
        <authorList>
            <person name="Weinstock G."/>
            <person name="Sodergren E."/>
            <person name="Clifton S."/>
            <person name="Fulton L."/>
            <person name="Fulton B."/>
            <person name="Courtney L."/>
            <person name="Fronick C."/>
            <person name="Harrison M."/>
            <person name="Strong C."/>
            <person name="Farmer C."/>
            <person name="Delahaunty K."/>
            <person name="Markovic C."/>
            <person name="Hall O."/>
            <person name="Minx P."/>
            <person name="Tomlinson C."/>
            <person name="Mitreva M."/>
            <person name="Nelson J."/>
            <person name="Hou S."/>
            <person name="Wollam A."/>
            <person name="Pepin K.H."/>
            <person name="Johnson M."/>
            <person name="Bhonagiri V."/>
            <person name="Nash W.E."/>
            <person name="Warren W."/>
            <person name="Chinwalla A."/>
            <person name="Mardis E.R."/>
            <person name="Wilson R.K."/>
        </authorList>
    </citation>
    <scope>NUCLEOTIDE SEQUENCE [LARGE SCALE GENOMIC DNA]</scope>
    <source>
        <strain evidence="2">DSM 14600</strain>
    </source>
</reference>
<dbReference type="Proteomes" id="UP000003494">
    <property type="component" value="Unassembled WGS sequence"/>
</dbReference>
<sequence length="295" mass="32640">MKLMTLMDDQASEHLGLYHEHGLSFYIETASARILFDFGAGSHTLDNARALNLPLSSVNYMVGSHGHYDHAGGYPALVRSGLRAPLVTGRGYFREKYAVSGIRMTYLGNGFDQTFLEANQIEHLECDGLLQLSGQCWVMNRFQREYDFETIPRRFMLGSSSATSPVSPHWQEDHFDDEICLIIRVRDGLAVIVGCSHPGILNILTGVQKTFDLPIVAVAGGTHLMEASDDRIRRTLEIMRSMGICSIGFNHCSGSRMSEIMSREFPDLRAAHLAVGDGLLIPEEEGAGAMDMQPT</sequence>
<dbReference type="InterPro" id="IPR001279">
    <property type="entry name" value="Metallo-B-lactamas"/>
</dbReference>
<proteinExistence type="predicted"/>
<dbReference type="eggNOG" id="COG1237">
    <property type="taxonomic scope" value="Bacteria"/>
</dbReference>
<dbReference type="InterPro" id="IPR052926">
    <property type="entry name" value="Metallo-beta-lactamase_dom"/>
</dbReference>